<protein>
    <recommendedName>
        <fullName evidence="3">J domain-containing protein</fullName>
    </recommendedName>
</protein>
<evidence type="ECO:0000256" key="1">
    <source>
        <dbReference type="ARBA" id="ARBA00023186"/>
    </source>
</evidence>
<reference evidence="4 5" key="1">
    <citation type="submission" date="2017-08" db="EMBL/GenBank/DDBJ databases">
        <title>Infants hospitalized years apart are colonized by the same room-sourced microbial strains.</title>
        <authorList>
            <person name="Brooks B."/>
            <person name="Olm M.R."/>
            <person name="Firek B.A."/>
            <person name="Baker R."/>
            <person name="Thomas B.C."/>
            <person name="Morowitz M.J."/>
            <person name="Banfield J.F."/>
        </authorList>
    </citation>
    <scope>NUCLEOTIDE SEQUENCE [LARGE SCALE GENOMIC DNA]</scope>
    <source>
        <strain evidence="4">S2_005_003_R2_42</strain>
    </source>
</reference>
<dbReference type="Gene3D" id="1.10.287.110">
    <property type="entry name" value="DnaJ domain"/>
    <property type="match status" value="1"/>
</dbReference>
<feature type="compositionally biased region" description="Pro residues" evidence="2">
    <location>
        <begin position="301"/>
        <end position="318"/>
    </location>
</feature>
<dbReference type="SMART" id="SM00271">
    <property type="entry name" value="DnaJ"/>
    <property type="match status" value="1"/>
</dbReference>
<feature type="region of interest" description="Disordered" evidence="2">
    <location>
        <begin position="134"/>
        <end position="153"/>
    </location>
</feature>
<evidence type="ECO:0000256" key="2">
    <source>
        <dbReference type="SAM" id="MobiDB-lite"/>
    </source>
</evidence>
<dbReference type="Pfam" id="PF00226">
    <property type="entry name" value="DnaJ"/>
    <property type="match status" value="1"/>
</dbReference>
<sequence length="461" mass="48455">MKPAGDALAVALALLRAPGLRATVRARPLPDGLGDLLAVAASADGAAHSTEARELRAAARFFVEQILFADDSDAYRILGVPRDAEPALIRRHYRLLASWLHPDRAAVGAAVFSSTLNVAFARLRTDQARATYDAQLERRSSSSPELAGGARPTEVDRAVPGVWPRRGGPVPHPAILRQRTALPPEESAILWRTRPLGGTGLRMLAGGAIVLCAALIWIDTRRTVPSESDPGSASSAHPRLTDVAFAAPSGTISLVPNPDAPAPAAAVIEVPARAAVPVEPTALAGAPDGPSSAALRIGVRPVPPDAAPSRPAAPPPEPGRARSTAVAATPPSVPPAASVTAERAAAPTRAETPDAAQASSRVQRAMRYLLESDTPPPPIWNAPDVVDEVIRIRSALQGRLTGSPARFELEAPHWTVIPDQAVLRGGYRIAADTGTLETGHIRIALVWREHQWLISALQMEP</sequence>
<dbReference type="InterPro" id="IPR036869">
    <property type="entry name" value="J_dom_sf"/>
</dbReference>
<dbReference type="SUPFAM" id="SSF46565">
    <property type="entry name" value="Chaperone J-domain"/>
    <property type="match status" value="1"/>
</dbReference>
<dbReference type="InterPro" id="IPR001623">
    <property type="entry name" value="DnaJ_domain"/>
</dbReference>
<dbReference type="EMBL" id="QFPO01000003">
    <property type="protein sequence ID" value="PZQ18718.1"/>
    <property type="molecule type" value="Genomic_DNA"/>
</dbReference>
<dbReference type="AlphaFoldDB" id="A0A2W5KTJ1"/>
<name>A0A2W5KTJ1_9GAMM</name>
<organism evidence="4 5">
    <name type="scientific">Rhodanobacter denitrificans</name>
    <dbReference type="NCBI Taxonomy" id="666685"/>
    <lineage>
        <taxon>Bacteria</taxon>
        <taxon>Pseudomonadati</taxon>
        <taxon>Pseudomonadota</taxon>
        <taxon>Gammaproteobacteria</taxon>
        <taxon>Lysobacterales</taxon>
        <taxon>Rhodanobacteraceae</taxon>
        <taxon>Rhodanobacter</taxon>
    </lineage>
</organism>
<dbReference type="Proteomes" id="UP000249046">
    <property type="component" value="Unassembled WGS sequence"/>
</dbReference>
<evidence type="ECO:0000313" key="4">
    <source>
        <dbReference type="EMBL" id="PZQ18718.1"/>
    </source>
</evidence>
<gene>
    <name evidence="4" type="ORF">DI564_05380</name>
</gene>
<accession>A0A2W5KTJ1</accession>
<feature type="compositionally biased region" description="Low complexity" evidence="2">
    <location>
        <begin position="321"/>
        <end position="356"/>
    </location>
</feature>
<comment type="caution">
    <text evidence="4">The sequence shown here is derived from an EMBL/GenBank/DDBJ whole genome shotgun (WGS) entry which is preliminary data.</text>
</comment>
<dbReference type="PROSITE" id="PS50076">
    <property type="entry name" value="DNAJ_2"/>
    <property type="match status" value="1"/>
</dbReference>
<keyword evidence="1" id="KW-0143">Chaperone</keyword>
<evidence type="ECO:0000313" key="5">
    <source>
        <dbReference type="Proteomes" id="UP000249046"/>
    </source>
</evidence>
<evidence type="ECO:0000259" key="3">
    <source>
        <dbReference type="PROSITE" id="PS50076"/>
    </source>
</evidence>
<feature type="region of interest" description="Disordered" evidence="2">
    <location>
        <begin position="283"/>
        <end position="360"/>
    </location>
</feature>
<proteinExistence type="predicted"/>
<feature type="domain" description="J" evidence="3">
    <location>
        <begin position="73"/>
        <end position="136"/>
    </location>
</feature>
<dbReference type="CDD" id="cd06257">
    <property type="entry name" value="DnaJ"/>
    <property type="match status" value="1"/>
</dbReference>